<reference evidence="1 2" key="1">
    <citation type="submission" date="2019-04" db="EMBL/GenBank/DDBJ databases">
        <authorList>
            <person name="Li M."/>
            <person name="Gao C."/>
        </authorList>
    </citation>
    <scope>NUCLEOTIDE SEQUENCE [LARGE SCALE GENOMIC DNA]</scope>
    <source>
        <strain evidence="1 2">BGMRC 2031</strain>
    </source>
</reference>
<dbReference type="PANTHER" id="PTHR43169:SF2">
    <property type="entry name" value="NAD_GMP SYNTHASE DOMAIN-CONTAINING PROTEIN"/>
    <property type="match status" value="1"/>
</dbReference>
<dbReference type="InterPro" id="IPR014729">
    <property type="entry name" value="Rossmann-like_a/b/a_fold"/>
</dbReference>
<comment type="caution">
    <text evidence="1">The sequence shown here is derived from an EMBL/GenBank/DDBJ whole genome shotgun (WGS) entry which is preliminary data.</text>
</comment>
<dbReference type="RefSeq" id="WP_136992670.1">
    <property type="nucleotide sequence ID" value="NZ_SZPQ01000053.1"/>
</dbReference>
<dbReference type="InterPro" id="IPR052188">
    <property type="entry name" value="Ni-pincer_cofactor_biosynth"/>
</dbReference>
<dbReference type="EMBL" id="SZPQ01000053">
    <property type="protein sequence ID" value="TKI03055.1"/>
    <property type="molecule type" value="Genomic_DNA"/>
</dbReference>
<sequence length="284" mass="31798">MKENDLVQRLSEDIFSWFTHIQNCIIATSGGIDSMLLSYIANQAIGQSALIAHSSSPAVPSADRDRVNTYAVKYGWNLTILNTGEIEEENYIKNPINRCYFCKKCLFSSLKTLGTGPIVTGSNIDDLGDYRPGLIAASEFAVRQPYIELGIDKTRIRLIAAYLNLTDLQNIPSSPCLASRIETGITINSDDLKLIDDIEDWVRGFVNTSNVRLRLYINDVVLQLDKAFLDTLTVVMRRALISGIEKLLSHSLHHCKKINIAPYSRGSAFVGEKISVDYRYERKS</sequence>
<evidence type="ECO:0008006" key="3">
    <source>
        <dbReference type="Google" id="ProtNLM"/>
    </source>
</evidence>
<accession>A0ABY2SFK3</accession>
<dbReference type="PANTHER" id="PTHR43169">
    <property type="entry name" value="EXSB FAMILY PROTEIN"/>
    <property type="match status" value="1"/>
</dbReference>
<dbReference type="Gene3D" id="3.40.50.620">
    <property type="entry name" value="HUPs"/>
    <property type="match status" value="1"/>
</dbReference>
<proteinExistence type="predicted"/>
<dbReference type="SUPFAM" id="SSF52402">
    <property type="entry name" value="Adenine nucleotide alpha hydrolases-like"/>
    <property type="match status" value="1"/>
</dbReference>
<gene>
    <name evidence="1" type="ORF">FCN80_22975</name>
</gene>
<evidence type="ECO:0000313" key="1">
    <source>
        <dbReference type="EMBL" id="TKI03055.1"/>
    </source>
</evidence>
<protein>
    <recommendedName>
        <fullName evidence="3">Adenine nucleotide alpha hydrolase</fullName>
    </recommendedName>
</protein>
<name>A0ABY2SFK3_9HYPH</name>
<organism evidence="1 2">
    <name type="scientific">Martelella alba</name>
    <dbReference type="NCBI Taxonomy" id="2590451"/>
    <lineage>
        <taxon>Bacteria</taxon>
        <taxon>Pseudomonadati</taxon>
        <taxon>Pseudomonadota</taxon>
        <taxon>Alphaproteobacteria</taxon>
        <taxon>Hyphomicrobiales</taxon>
        <taxon>Aurantimonadaceae</taxon>
        <taxon>Martelella</taxon>
    </lineage>
</organism>
<evidence type="ECO:0000313" key="2">
    <source>
        <dbReference type="Proteomes" id="UP000305202"/>
    </source>
</evidence>
<keyword evidence="2" id="KW-1185">Reference proteome</keyword>
<dbReference type="Proteomes" id="UP000305202">
    <property type="component" value="Unassembled WGS sequence"/>
</dbReference>